<comment type="caution">
    <text evidence="2">The sequence shown here is derived from an EMBL/GenBank/DDBJ whole genome shotgun (WGS) entry which is preliminary data.</text>
</comment>
<keyword evidence="1" id="KW-1133">Transmembrane helix</keyword>
<evidence type="ECO:0000256" key="1">
    <source>
        <dbReference type="SAM" id="Phobius"/>
    </source>
</evidence>
<evidence type="ECO:0000313" key="2">
    <source>
        <dbReference type="EMBL" id="MFD2162459.1"/>
    </source>
</evidence>
<evidence type="ECO:0008006" key="4">
    <source>
        <dbReference type="Google" id="ProtNLM"/>
    </source>
</evidence>
<keyword evidence="1" id="KW-0812">Transmembrane</keyword>
<organism evidence="2 3">
    <name type="scientific">Paradesertivirga mongoliensis</name>
    <dbReference type="NCBI Taxonomy" id="2100740"/>
    <lineage>
        <taxon>Bacteria</taxon>
        <taxon>Pseudomonadati</taxon>
        <taxon>Bacteroidota</taxon>
        <taxon>Sphingobacteriia</taxon>
        <taxon>Sphingobacteriales</taxon>
        <taxon>Sphingobacteriaceae</taxon>
        <taxon>Paradesertivirga</taxon>
    </lineage>
</organism>
<name>A0ABW4ZLG5_9SPHI</name>
<accession>A0ABW4ZLG5</accession>
<gene>
    <name evidence="2" type="ORF">ACFSJU_08640</name>
</gene>
<feature type="transmembrane region" description="Helical" evidence="1">
    <location>
        <begin position="6"/>
        <end position="22"/>
    </location>
</feature>
<dbReference type="RefSeq" id="WP_255903568.1">
    <property type="nucleotide sequence ID" value="NZ_JAFMZO010000003.1"/>
</dbReference>
<proteinExistence type="predicted"/>
<sequence>MKNTTLWSIVAGAAAAGAILYYKRNEVSRMGGNLKDSARNWGDKLTQYGSELKDRFLNNVKGPNGEAVYLDMYDRQFYENEMGQRVYLDAN</sequence>
<keyword evidence="1" id="KW-0472">Membrane</keyword>
<dbReference type="EMBL" id="JBHUHZ010000001">
    <property type="protein sequence ID" value="MFD2162459.1"/>
    <property type="molecule type" value="Genomic_DNA"/>
</dbReference>
<keyword evidence="3" id="KW-1185">Reference proteome</keyword>
<protein>
    <recommendedName>
        <fullName evidence="4">YtxH domain-containing protein</fullName>
    </recommendedName>
</protein>
<evidence type="ECO:0000313" key="3">
    <source>
        <dbReference type="Proteomes" id="UP001597387"/>
    </source>
</evidence>
<dbReference type="Proteomes" id="UP001597387">
    <property type="component" value="Unassembled WGS sequence"/>
</dbReference>
<reference evidence="3" key="1">
    <citation type="journal article" date="2019" name="Int. J. Syst. Evol. Microbiol.">
        <title>The Global Catalogue of Microorganisms (GCM) 10K type strain sequencing project: providing services to taxonomists for standard genome sequencing and annotation.</title>
        <authorList>
            <consortium name="The Broad Institute Genomics Platform"/>
            <consortium name="The Broad Institute Genome Sequencing Center for Infectious Disease"/>
            <person name="Wu L."/>
            <person name="Ma J."/>
        </authorList>
    </citation>
    <scope>NUCLEOTIDE SEQUENCE [LARGE SCALE GENOMIC DNA]</scope>
    <source>
        <strain evidence="3">KCTC 42217</strain>
    </source>
</reference>